<protein>
    <submittedName>
        <fullName evidence="2">Uncharacterized protein</fullName>
    </submittedName>
</protein>
<gene>
    <name evidence="2" type="ORF">HRI_002328700</name>
</gene>
<evidence type="ECO:0000256" key="1">
    <source>
        <dbReference type="SAM" id="MobiDB-lite"/>
    </source>
</evidence>
<evidence type="ECO:0000313" key="2">
    <source>
        <dbReference type="EMBL" id="GMI86594.1"/>
    </source>
</evidence>
<dbReference type="InterPro" id="IPR008004">
    <property type="entry name" value="OCTOPUS-like"/>
</dbReference>
<feature type="region of interest" description="Disordered" evidence="1">
    <location>
        <begin position="1"/>
        <end position="22"/>
    </location>
</feature>
<dbReference type="OrthoDB" id="1101370at2759"/>
<dbReference type="PANTHER" id="PTHR34046:SF19">
    <property type="entry name" value="RAPIDLY ELICITED PROTEIN, PUTATIVE-RELATED"/>
    <property type="match status" value="1"/>
</dbReference>
<dbReference type="Proteomes" id="UP001165190">
    <property type="component" value="Unassembled WGS sequence"/>
</dbReference>
<accession>A0A9W7HY28</accession>
<dbReference type="PANTHER" id="PTHR34046">
    <property type="entry name" value="OS06G0218800 PROTEIN"/>
    <property type="match status" value="1"/>
</dbReference>
<comment type="caution">
    <text evidence="2">The sequence shown here is derived from an EMBL/GenBank/DDBJ whole genome shotgun (WGS) entry which is preliminary data.</text>
</comment>
<proteinExistence type="predicted"/>
<dbReference type="Pfam" id="PF05340">
    <property type="entry name" value="DUF740"/>
    <property type="match status" value="1"/>
</dbReference>
<evidence type="ECO:0000313" key="3">
    <source>
        <dbReference type="Proteomes" id="UP001165190"/>
    </source>
</evidence>
<name>A0A9W7HY28_HIBTR</name>
<reference evidence="2" key="1">
    <citation type="submission" date="2023-05" db="EMBL/GenBank/DDBJ databases">
        <title>Genome and transcriptome analyses reveal genes involved in the formation of fine ridges on petal epidermal cells in Hibiscus trionum.</title>
        <authorList>
            <person name="Koshimizu S."/>
            <person name="Masuda S."/>
            <person name="Ishii T."/>
            <person name="Shirasu K."/>
            <person name="Hoshino A."/>
            <person name="Arita M."/>
        </authorList>
    </citation>
    <scope>NUCLEOTIDE SEQUENCE</scope>
    <source>
        <strain evidence="2">Hamamatsu line</strain>
    </source>
</reference>
<keyword evidence="3" id="KW-1185">Reference proteome</keyword>
<sequence length="121" mass="13702">MGFSESRHGCRRHPDHQGKQGVCPSCLSEKLSRLYSYKESDFRVVAEKNPRASSSFRVSTSAGSNGFKKSKSLAFVQRNYSGEEEFGNGKKEKKGFWSKLLGFKGKNKDFLKHSSSTRFYC</sequence>
<dbReference type="AlphaFoldDB" id="A0A9W7HY28"/>
<organism evidence="2 3">
    <name type="scientific">Hibiscus trionum</name>
    <name type="common">Flower of an hour</name>
    <dbReference type="NCBI Taxonomy" id="183268"/>
    <lineage>
        <taxon>Eukaryota</taxon>
        <taxon>Viridiplantae</taxon>
        <taxon>Streptophyta</taxon>
        <taxon>Embryophyta</taxon>
        <taxon>Tracheophyta</taxon>
        <taxon>Spermatophyta</taxon>
        <taxon>Magnoliopsida</taxon>
        <taxon>eudicotyledons</taxon>
        <taxon>Gunneridae</taxon>
        <taxon>Pentapetalae</taxon>
        <taxon>rosids</taxon>
        <taxon>malvids</taxon>
        <taxon>Malvales</taxon>
        <taxon>Malvaceae</taxon>
        <taxon>Malvoideae</taxon>
        <taxon>Hibiscus</taxon>
    </lineage>
</organism>
<dbReference type="EMBL" id="BSYR01000021">
    <property type="protein sequence ID" value="GMI86594.1"/>
    <property type="molecule type" value="Genomic_DNA"/>
</dbReference>